<keyword evidence="3" id="KW-0378">Hydrolase</keyword>
<accession>A0AB33JSC2</accession>
<dbReference type="Pfam" id="PF02861">
    <property type="entry name" value="Clp_N"/>
    <property type="match status" value="2"/>
</dbReference>
<name>A0AB33JSC2_9ACTN</name>
<feature type="domain" description="Clp R" evidence="2">
    <location>
        <begin position="2"/>
        <end position="189"/>
    </location>
</feature>
<dbReference type="InterPro" id="IPR044217">
    <property type="entry name" value="CLPT1/2"/>
</dbReference>
<evidence type="ECO:0000313" key="3">
    <source>
        <dbReference type="EMBL" id="BFP45718.1"/>
    </source>
</evidence>
<dbReference type="GO" id="GO:0008233">
    <property type="term" value="F:peptidase activity"/>
    <property type="evidence" value="ECO:0007669"/>
    <property type="project" value="UniProtKB-KW"/>
</dbReference>
<evidence type="ECO:0000259" key="2">
    <source>
        <dbReference type="PROSITE" id="PS51903"/>
    </source>
</evidence>
<reference evidence="3" key="1">
    <citation type="submission" date="2024-07" db="EMBL/GenBank/DDBJ databases">
        <title>Complete genome sequences of cellulolytic bacteria, Kitasatospora sp. CMC57 and Streptomyces sp. CMC78, isolated from Japanese agricultural soil.</title>
        <authorList>
            <person name="Hashimoto T."/>
            <person name="Ito M."/>
            <person name="Iwamoto M."/>
            <person name="Fukahori D."/>
            <person name="Shoda T."/>
            <person name="Sakoda M."/>
            <person name="Morohoshi T."/>
            <person name="Mitsuboshi M."/>
            <person name="Nishizawa T."/>
        </authorList>
    </citation>
    <scope>NUCLEOTIDE SEQUENCE</scope>
    <source>
        <strain evidence="3">CMC57</strain>
    </source>
</reference>
<dbReference type="EMBL" id="AP035881">
    <property type="protein sequence ID" value="BFP45718.1"/>
    <property type="molecule type" value="Genomic_DNA"/>
</dbReference>
<dbReference type="SUPFAM" id="SSF81923">
    <property type="entry name" value="Double Clp-N motif"/>
    <property type="match status" value="2"/>
</dbReference>
<keyword evidence="3" id="KW-0645">Protease</keyword>
<dbReference type="PROSITE" id="PS51903">
    <property type="entry name" value="CLP_R"/>
    <property type="match status" value="1"/>
</dbReference>
<organism evidence="3">
    <name type="scientific">Kitasatospora sp. CMC57</name>
    <dbReference type="NCBI Taxonomy" id="3231513"/>
    <lineage>
        <taxon>Bacteria</taxon>
        <taxon>Bacillati</taxon>
        <taxon>Actinomycetota</taxon>
        <taxon>Actinomycetes</taxon>
        <taxon>Kitasatosporales</taxon>
        <taxon>Streptomycetaceae</taxon>
        <taxon>Kitasatospora</taxon>
    </lineage>
</organism>
<dbReference type="InterPro" id="IPR004176">
    <property type="entry name" value="Clp_R_N"/>
</dbReference>
<keyword evidence="1" id="KW-0677">Repeat</keyword>
<proteinExistence type="predicted"/>
<dbReference type="Gene3D" id="1.10.1780.10">
    <property type="entry name" value="Clp, N-terminal domain"/>
    <property type="match status" value="2"/>
</dbReference>
<sequence length="189" mass="20340">MFERFTVAARQVVVQAQVEARELKHDWIGTEHLLLGVLADPSDPAAALLVAEGLDHAAARAEVARRLGPGPGSDAEALASIGVDLDAVRAAVEAEFGEGALTGAVPGAREEPRRRGWFKGDHRPFTPRAKKVLELSLREALRLKEKEIGVRHLLLGLLREGGGLAVTLITERGIDPDGLRRELEAMSGR</sequence>
<dbReference type="AlphaFoldDB" id="A0AB33JSC2"/>
<dbReference type="GO" id="GO:0006508">
    <property type="term" value="P:proteolysis"/>
    <property type="evidence" value="ECO:0007669"/>
    <property type="project" value="UniProtKB-KW"/>
</dbReference>
<dbReference type="PANTHER" id="PTHR47016:SF5">
    <property type="entry name" value="CLP DOMAIN SUPERFAMILY PROTEIN"/>
    <property type="match status" value="1"/>
</dbReference>
<evidence type="ECO:0000256" key="1">
    <source>
        <dbReference type="PROSITE-ProRule" id="PRU01251"/>
    </source>
</evidence>
<gene>
    <name evidence="3" type="ORF">KCMC57_20860</name>
</gene>
<dbReference type="InterPro" id="IPR036628">
    <property type="entry name" value="Clp_N_dom_sf"/>
</dbReference>
<dbReference type="PANTHER" id="PTHR47016">
    <property type="entry name" value="ATP-DEPENDENT CLP PROTEASE ATP-BINDING SUBUNIT CLPT1, CHLOROPLASTIC"/>
    <property type="match status" value="1"/>
</dbReference>
<protein>
    <submittedName>
        <fullName evidence="3">Clp protease N-terminal domain-containing protein</fullName>
    </submittedName>
</protein>